<dbReference type="VEuPathDB" id="TriTrypDB:LpyrH10_18_1190"/>
<feature type="region of interest" description="Disordered" evidence="1">
    <location>
        <begin position="1030"/>
        <end position="1055"/>
    </location>
</feature>
<feature type="region of interest" description="Disordered" evidence="1">
    <location>
        <begin position="1444"/>
        <end position="1472"/>
    </location>
</feature>
<keyword evidence="3" id="KW-1185">Reference proteome</keyword>
<sequence length="1472" mass="162779">MAEYQRCPRCTHSEIRAVGVDCPICFKEQRAKMQSAGNAYMLQKAQESLESRRAPFHMYRNYTRNVATANSHQDSDERIYAHRNLPLLRNSGLTKRIINNENFSTQRMKPLQKAGAICLCPLESLPTSSQPIKADETEVFFDDEPRRESKYVFLNGDIYRGKEPLPEDRVIYGIDSPMASVHSAVREAVKPSASTKVLPSEEAHAADSPTDRTKRSRSASRRSNLGGEEERTDKVPSGSYRNFFSLSGRCYRVIEVGRTAPKPSAKKANQQSFLPEAVRRSEAARDGEQQGQRTSHRSSGHSRNAPHSEKGKAKEYDKRVSNDPNDKPKIVPQKPTKTRDGRRQSRRRDEGRKDTRRISPTREKQFSRRSPSRFDDADDNERLPPISRDRYWRNRSPSFQHVRKHSSDNAGRRGGEVNSRNDEHKRRHPDSMDSADALSPYSRSHRDDDFVPSKSGNRSGRESDCVVTDGSGRPRNRPRKRRVGRKQRGRRHSPSLSSGSSGKDVYNDRRRAARHGRDRESDTDSEWSEVAEDFLWSMVRSDSALSSSTLSSTSDGSSTSSSSTEHERSRGQRHRRGGRGRRSSFSSSASASNSDKAVRRSHHPKRNSGHHASDKSKRTKNARPSPRLSSSASISQSASTSIPTHRPESGVDRPHQSGSLSPLLPHDSRSSSPPRPPVVHAVRPPLPTGLLPPFTEEMIPSTRYEPACPSPVAHMPQPPLSEVTAAEQANEKEEKTAAGGTDGCISRETRQPWTAEEVASAANPLRRAYEEIPAEPLLLTHFNDLRRPSITSSLPVCSPSNAPQTLPPREHDSVLPALPSGAPYDLDSIAAYVLRVICDRLGGEGTRYGGLPGPPLPPQETEAAHAASTAEKEAEEQRLAQEKAAAAQRRRAELLRLHQLLREVQEELRYFQEAKMPLDSLTSSLKFASAQVSEFAENDAMRSDLDESATSPKFPGNIVADSSTLVYVDGEQKLPRLSKGGHDANVSDLEVDMATLERLLKELRDRRTKHEARLRELEVAAAAKAAAAKEAAAAAEEEERRKSKEEAEQRQRKAVEEEAAARALQAQQQMQEVAALVAQEANTRTIIAREEKFTYDQLVAYAATSQDESRRRAIAAQEARFDNECTDLLEAELDARANIAAMAAEEAEDFWDVAAQLWQAAAEEAEEAAAAEEAKAEAERERLEQEAATEAEQAARRKSAAWQAAQAEEEARLQAEILEIEAAAANAARQRQESQESHGTEKKGNRKWSMPRTSIKGRRVQSNLIPGQILDVSEESGKIRLVGDPHIEAVVARMRERRRADRMRQERLASAMLRSPVTKPGRSPRVAGPPPSNREPSTVRISVAGNGVAPQVRKSGQGASRATSRRSVTSSRSRNSVGAGNGRLDQADRGEIPPSRGRLQSESSFVADAALDLEVEGQHVGTPYKTRSRASSIASAGVPHMGGVFTAATPHKSRFPDDETDALTSSNILEVE</sequence>
<feature type="region of interest" description="Disordered" evidence="1">
    <location>
        <begin position="261"/>
        <end position="527"/>
    </location>
</feature>
<dbReference type="OMA" id="NSCATKH"/>
<feature type="region of interest" description="Disordered" evidence="1">
    <location>
        <begin position="190"/>
        <end position="239"/>
    </location>
</feature>
<feature type="compositionally biased region" description="Low complexity" evidence="1">
    <location>
        <begin position="860"/>
        <end position="869"/>
    </location>
</feature>
<dbReference type="RefSeq" id="XP_015655493.1">
    <property type="nucleotide sequence ID" value="XM_015806016.1"/>
</dbReference>
<name>A0A0N0DTG6_LEPPY</name>
<feature type="region of interest" description="Disordered" evidence="1">
    <location>
        <begin position="1309"/>
        <end position="1401"/>
    </location>
</feature>
<accession>A0A0N0DTG6</accession>
<feature type="compositionally biased region" description="Basic and acidic residues" evidence="1">
    <location>
        <begin position="277"/>
        <end position="288"/>
    </location>
</feature>
<feature type="compositionally biased region" description="Low complexity" evidence="1">
    <location>
        <begin position="678"/>
        <end position="693"/>
    </location>
</feature>
<feature type="compositionally biased region" description="Low complexity" evidence="1">
    <location>
        <begin position="583"/>
        <end position="592"/>
    </location>
</feature>
<dbReference type="Proteomes" id="UP000037923">
    <property type="component" value="Unassembled WGS sequence"/>
</dbReference>
<feature type="compositionally biased region" description="Basic and acidic residues" evidence="1">
    <location>
        <begin position="337"/>
        <end position="366"/>
    </location>
</feature>
<gene>
    <name evidence="2" type="ORF">ABB37_07392</name>
</gene>
<feature type="compositionally biased region" description="Basic residues" evidence="1">
    <location>
        <begin position="599"/>
        <end position="609"/>
    </location>
</feature>
<feature type="compositionally biased region" description="Basic and acidic residues" evidence="1">
    <location>
        <begin position="1038"/>
        <end position="1055"/>
    </location>
</feature>
<feature type="compositionally biased region" description="Basic and acidic residues" evidence="1">
    <location>
        <begin position="306"/>
        <end position="329"/>
    </location>
</feature>
<evidence type="ECO:0000256" key="1">
    <source>
        <dbReference type="SAM" id="MobiDB-lite"/>
    </source>
</evidence>
<evidence type="ECO:0000313" key="2">
    <source>
        <dbReference type="EMBL" id="KPA77054.1"/>
    </source>
</evidence>
<dbReference type="GeneID" id="26907678"/>
<feature type="compositionally biased region" description="Low complexity" evidence="1">
    <location>
        <begin position="1359"/>
        <end position="1377"/>
    </location>
</feature>
<dbReference type="EMBL" id="LGTL01000018">
    <property type="protein sequence ID" value="KPA77054.1"/>
    <property type="molecule type" value="Genomic_DNA"/>
</dbReference>
<feature type="compositionally biased region" description="Basic and acidic residues" evidence="1">
    <location>
        <begin position="1230"/>
        <end position="1243"/>
    </location>
</feature>
<feature type="compositionally biased region" description="Low complexity" evidence="1">
    <location>
        <begin position="622"/>
        <end position="644"/>
    </location>
</feature>
<feature type="compositionally biased region" description="Basic and acidic residues" evidence="1">
    <location>
        <begin position="645"/>
        <end position="655"/>
    </location>
</feature>
<protein>
    <submittedName>
        <fullName evidence="2">Uncharacterized protein</fullName>
    </submittedName>
</protein>
<reference evidence="2 3" key="1">
    <citation type="submission" date="2015-07" db="EMBL/GenBank/DDBJ databases">
        <title>High-quality genome of monoxenous trypanosomatid Leptomonas pyrrhocoris.</title>
        <authorList>
            <person name="Flegontov P."/>
            <person name="Butenko A."/>
            <person name="Firsov S."/>
            <person name="Vlcek C."/>
            <person name="Logacheva M.D."/>
            <person name="Field M."/>
            <person name="Filatov D."/>
            <person name="Flegontova O."/>
            <person name="Gerasimov E."/>
            <person name="Jackson A.P."/>
            <person name="Kelly S."/>
            <person name="Opperdoes F."/>
            <person name="O'Reilly A."/>
            <person name="Votypka J."/>
            <person name="Yurchenko V."/>
            <person name="Lukes J."/>
        </authorList>
    </citation>
    <scope>NUCLEOTIDE SEQUENCE [LARGE SCALE GENOMIC DNA]</scope>
    <source>
        <strain evidence="2">H10</strain>
    </source>
</reference>
<feature type="compositionally biased region" description="Basic and acidic residues" evidence="1">
    <location>
        <begin position="1172"/>
        <end position="1185"/>
    </location>
</feature>
<dbReference type="OrthoDB" id="266354at2759"/>
<comment type="caution">
    <text evidence="2">The sequence shown here is derived from an EMBL/GenBank/DDBJ whole genome shotgun (WGS) entry which is preliminary data.</text>
</comment>
<proteinExistence type="predicted"/>
<feature type="compositionally biased region" description="Basic residues" evidence="1">
    <location>
        <begin position="474"/>
        <end position="493"/>
    </location>
</feature>
<organism evidence="2 3">
    <name type="scientific">Leptomonas pyrrhocoris</name>
    <name type="common">Firebug parasite</name>
    <dbReference type="NCBI Taxonomy" id="157538"/>
    <lineage>
        <taxon>Eukaryota</taxon>
        <taxon>Discoba</taxon>
        <taxon>Euglenozoa</taxon>
        <taxon>Kinetoplastea</taxon>
        <taxon>Metakinetoplastina</taxon>
        <taxon>Trypanosomatida</taxon>
        <taxon>Trypanosomatidae</taxon>
        <taxon>Leishmaniinae</taxon>
        <taxon>Leptomonas</taxon>
    </lineage>
</organism>
<feature type="region of interest" description="Disordered" evidence="1">
    <location>
        <begin position="1226"/>
        <end position="1261"/>
    </location>
</feature>
<feature type="region of interest" description="Disordered" evidence="1">
    <location>
        <begin position="542"/>
        <end position="746"/>
    </location>
</feature>
<feature type="region of interest" description="Disordered" evidence="1">
    <location>
        <begin position="848"/>
        <end position="872"/>
    </location>
</feature>
<feature type="compositionally biased region" description="Basic and acidic residues" evidence="1">
    <location>
        <begin position="405"/>
        <end position="424"/>
    </location>
</feature>
<feature type="compositionally biased region" description="Basic residues" evidence="1">
    <location>
        <begin position="571"/>
        <end position="582"/>
    </location>
</feature>
<feature type="compositionally biased region" description="Basic and acidic residues" evidence="1">
    <location>
        <begin position="199"/>
        <end position="213"/>
    </location>
</feature>
<feature type="compositionally biased region" description="Basic and acidic residues" evidence="1">
    <location>
        <begin position="505"/>
        <end position="522"/>
    </location>
</feature>
<feature type="compositionally biased region" description="Low complexity" evidence="1">
    <location>
        <begin position="542"/>
        <end position="563"/>
    </location>
</feature>
<feature type="compositionally biased region" description="Polar residues" evidence="1">
    <location>
        <begin position="1462"/>
        <end position="1472"/>
    </location>
</feature>
<evidence type="ECO:0000313" key="3">
    <source>
        <dbReference type="Proteomes" id="UP000037923"/>
    </source>
</evidence>
<feature type="region of interest" description="Disordered" evidence="1">
    <location>
        <begin position="1164"/>
        <end position="1196"/>
    </location>
</feature>